<accession>A0A3B1C4N8</accession>
<dbReference type="EMBL" id="UOGD01000116">
    <property type="protein sequence ID" value="VAX18808.1"/>
    <property type="molecule type" value="Genomic_DNA"/>
</dbReference>
<evidence type="ECO:0000313" key="1">
    <source>
        <dbReference type="EMBL" id="VAX18808.1"/>
    </source>
</evidence>
<proteinExistence type="predicted"/>
<reference evidence="1" key="1">
    <citation type="submission" date="2018-06" db="EMBL/GenBank/DDBJ databases">
        <authorList>
            <person name="Zhirakovskaya E."/>
        </authorList>
    </citation>
    <scope>NUCLEOTIDE SEQUENCE</scope>
</reference>
<sequence>MRRLFCLFFLIAVQLLFADDKLDTQDLKFISFWEGTNPQMTLHQLASYCAPIFWFSPDEPELRNKKGKDIQIPAAFPFQGDSQTPVVYYQVTEILSIGTSSEESVLIPNENKDETIIDLRNIAGFNIDYNHYYKYEVGLGKHNHDTEQAQFKVYVYKEKDENGIEHYYLYFLQAIGRAHALMWYDNIYHVDENNLSHELELPFHILVEEGKHASCTDMNGDGYYTPGYDVNVRMNDAWELRDVIRTGELFSAKFEAWMAKVRKPEHRVFPPLPEDSPHRKKYEINGVYAPDNAVYELRPMPTQLAALPDELLKHDMTSYYYEGWPKVKALTQANKFYSWWEAENFIQSVGISFRANGVVGISFAFPLLIIKNVEAPLVGGWLVNRIYFQDHKLRDFGYGILYTPSASRFLDPYFVVGLEVDKFYEEGKTELSSKTDFVLESGIKVRGNVKFSPLKFLSVLTDFWGVRLGIKSKGFWAIDNITYVFEIGAGVW</sequence>
<protein>
    <submittedName>
        <fullName evidence="1">Uncharacterized protein</fullName>
    </submittedName>
</protein>
<gene>
    <name evidence="1" type="ORF">MNBD_IGNAVI01-1150</name>
</gene>
<dbReference type="AlphaFoldDB" id="A0A3B1C4N8"/>
<organism evidence="1">
    <name type="scientific">hydrothermal vent metagenome</name>
    <dbReference type="NCBI Taxonomy" id="652676"/>
    <lineage>
        <taxon>unclassified sequences</taxon>
        <taxon>metagenomes</taxon>
        <taxon>ecological metagenomes</taxon>
    </lineage>
</organism>
<name>A0A3B1C4N8_9ZZZZ</name>